<name>A0A7Z7JEA7_9BURK</name>
<protein>
    <submittedName>
        <fullName evidence="1">Uncharacterized protein</fullName>
    </submittedName>
</protein>
<reference evidence="1 2" key="1">
    <citation type="submission" date="2018-01" db="EMBL/GenBank/DDBJ databases">
        <authorList>
            <person name="Clerissi C."/>
        </authorList>
    </citation>
    <scope>NUCLEOTIDE SEQUENCE [LARGE SCALE GENOMIC DNA]</scope>
    <source>
        <strain evidence="1">Cupriavidus taiwanensis STM 6021</strain>
    </source>
</reference>
<evidence type="ECO:0000313" key="2">
    <source>
        <dbReference type="Proteomes" id="UP000257139"/>
    </source>
</evidence>
<dbReference type="Proteomes" id="UP000257139">
    <property type="component" value="Chromosome CBM2594_b"/>
</dbReference>
<dbReference type="AlphaFoldDB" id="A0A7Z7JEA7"/>
<organism evidence="1 2">
    <name type="scientific">Cupriavidus taiwanensis</name>
    <dbReference type="NCBI Taxonomy" id="164546"/>
    <lineage>
        <taxon>Bacteria</taxon>
        <taxon>Pseudomonadati</taxon>
        <taxon>Pseudomonadota</taxon>
        <taxon>Betaproteobacteria</taxon>
        <taxon>Burkholderiales</taxon>
        <taxon>Burkholderiaceae</taxon>
        <taxon>Cupriavidus</taxon>
    </lineage>
</organism>
<sequence length="117" mass="12251">MAGVARVPAPPGVAGVAEVAGVAGVARRVSPWPGMTSEADVPGARVSAPGRVVVVWAHAGTLSSAASAKIAVCLMPVSFLVSGQRRVRQRPELAPLRKPCQRRHLTRRCGRARPRCD</sequence>
<accession>A0A7Z7JEA7</accession>
<gene>
    <name evidence="1" type="ORF">CBM2594_B80146</name>
</gene>
<evidence type="ECO:0000313" key="1">
    <source>
        <dbReference type="EMBL" id="SPC23747.1"/>
    </source>
</evidence>
<dbReference type="EMBL" id="LT978514">
    <property type="protein sequence ID" value="SPC23747.1"/>
    <property type="molecule type" value="Genomic_DNA"/>
</dbReference>
<proteinExistence type="predicted"/>